<reference evidence="1 2" key="1">
    <citation type="submission" date="2020-08" db="EMBL/GenBank/DDBJ databases">
        <title>Genomic Encyclopedia of Type Strains, Phase III (KMG-III): the genomes of soil and plant-associated and newly described type strains.</title>
        <authorList>
            <person name="Whitman W."/>
        </authorList>
    </citation>
    <scope>NUCLEOTIDE SEQUENCE [LARGE SCALE GENOMIC DNA]</scope>
    <source>
        <strain evidence="1 2">CECT 8305</strain>
    </source>
</reference>
<proteinExistence type="predicted"/>
<dbReference type="EMBL" id="JACHJL010000002">
    <property type="protein sequence ID" value="MBB5934337.1"/>
    <property type="molecule type" value="Genomic_DNA"/>
</dbReference>
<evidence type="ECO:0000313" key="2">
    <source>
        <dbReference type="Proteomes" id="UP000588098"/>
    </source>
</evidence>
<organism evidence="1 2">
    <name type="scientific">Streptomyces zagrosensis</name>
    <dbReference type="NCBI Taxonomy" id="1042984"/>
    <lineage>
        <taxon>Bacteria</taxon>
        <taxon>Bacillati</taxon>
        <taxon>Actinomycetota</taxon>
        <taxon>Actinomycetes</taxon>
        <taxon>Kitasatosporales</taxon>
        <taxon>Streptomycetaceae</taxon>
        <taxon>Streptomyces</taxon>
    </lineage>
</organism>
<comment type="caution">
    <text evidence="1">The sequence shown here is derived from an EMBL/GenBank/DDBJ whole genome shotgun (WGS) entry which is preliminary data.</text>
</comment>
<keyword evidence="2" id="KW-1185">Reference proteome</keyword>
<protein>
    <submittedName>
        <fullName evidence="1">Uncharacterized protein</fullName>
    </submittedName>
</protein>
<dbReference type="RefSeq" id="WP_246494235.1">
    <property type="nucleotide sequence ID" value="NZ_JACHJL010000002.1"/>
</dbReference>
<name>A0A7W9UX82_9ACTN</name>
<evidence type="ECO:0000313" key="1">
    <source>
        <dbReference type="EMBL" id="MBB5934337.1"/>
    </source>
</evidence>
<dbReference type="AlphaFoldDB" id="A0A7W9UX82"/>
<accession>A0A7W9UX82</accession>
<dbReference type="Proteomes" id="UP000588098">
    <property type="component" value="Unassembled WGS sequence"/>
</dbReference>
<gene>
    <name evidence="1" type="ORF">FHS42_001363</name>
</gene>
<sequence>MSTWAPAALEALIEEATRDAYGEDEQLTGFFTMIEESLVVPFTTTVLGVEVSVVGVDLAEDARVVARCARGTARQNIGIVDLPLPEPAPEGAQWIEAYRIGPAELARRTTAQLSCCSKGQSPRLPLTGPTAGNRGEMARILANACRHG</sequence>